<dbReference type="PANTHER" id="PTHR35605:SF1">
    <property type="entry name" value="ECP2 EFFECTOR PROTEIN DOMAIN-CONTAINING PROTEIN-RELATED"/>
    <property type="match status" value="1"/>
</dbReference>
<evidence type="ECO:0000313" key="3">
    <source>
        <dbReference type="Proteomes" id="UP000824596"/>
    </source>
</evidence>
<gene>
    <name evidence="2" type="ORF">HRG_03543</name>
</gene>
<protein>
    <submittedName>
        <fullName evidence="2">Uncharacterized protein</fullName>
    </submittedName>
</protein>
<keyword evidence="1" id="KW-0732">Signal</keyword>
<keyword evidence="3" id="KW-1185">Reference proteome</keyword>
<dbReference type="AlphaFoldDB" id="A0A9P8N2Q1"/>
<organism evidence="2 3">
    <name type="scientific">Hirsutella rhossiliensis</name>
    <dbReference type="NCBI Taxonomy" id="111463"/>
    <lineage>
        <taxon>Eukaryota</taxon>
        <taxon>Fungi</taxon>
        <taxon>Dikarya</taxon>
        <taxon>Ascomycota</taxon>
        <taxon>Pezizomycotina</taxon>
        <taxon>Sordariomycetes</taxon>
        <taxon>Hypocreomycetidae</taxon>
        <taxon>Hypocreales</taxon>
        <taxon>Ophiocordycipitaceae</taxon>
        <taxon>Hirsutella</taxon>
    </lineage>
</organism>
<proteinExistence type="predicted"/>
<dbReference type="Proteomes" id="UP000824596">
    <property type="component" value="Unassembled WGS sequence"/>
</dbReference>
<dbReference type="EMBL" id="JAIZPD010000003">
    <property type="protein sequence ID" value="KAH0965527.1"/>
    <property type="molecule type" value="Genomic_DNA"/>
</dbReference>
<sequence length="172" mass="18615">MARLQAFFLLALCKQAFALMAPIPAYVAFLPGCQVRAVPGGPLVTLTGTVHDVQKRATQLNPNWAAKYTGNNSTDNRIESHGSNKRTDFSVTCDNPHGWFGANPAFIDNGIRYLSGVQGRPTNEAGPGNCGRDSKPKTLDSFGSIADGARHVLETCLRELDSVHSAIRYNRV</sequence>
<reference evidence="2" key="1">
    <citation type="submission" date="2021-09" db="EMBL/GenBank/DDBJ databases">
        <title>A high-quality genome of the endoparasitic fungus Hirsutella rhossiliensis with a comparison of Hirsutella genomes reveals transposable elements contributing to genome size variation.</title>
        <authorList>
            <person name="Lin R."/>
            <person name="Jiao Y."/>
            <person name="Sun X."/>
            <person name="Ling J."/>
            <person name="Xie B."/>
            <person name="Cheng X."/>
        </authorList>
    </citation>
    <scope>NUCLEOTIDE SEQUENCE</scope>
    <source>
        <strain evidence="2">HR02</strain>
    </source>
</reference>
<dbReference type="RefSeq" id="XP_044723040.1">
    <property type="nucleotide sequence ID" value="XM_044862014.1"/>
</dbReference>
<dbReference type="OrthoDB" id="3552888at2759"/>
<accession>A0A9P8N2Q1</accession>
<dbReference type="GeneID" id="68352672"/>
<dbReference type="PANTHER" id="PTHR35605">
    <property type="entry name" value="ECP2 EFFECTOR PROTEIN DOMAIN-CONTAINING PROTEIN-RELATED"/>
    <property type="match status" value="1"/>
</dbReference>
<evidence type="ECO:0000313" key="2">
    <source>
        <dbReference type="EMBL" id="KAH0965527.1"/>
    </source>
</evidence>
<feature type="signal peptide" evidence="1">
    <location>
        <begin position="1"/>
        <end position="18"/>
    </location>
</feature>
<comment type="caution">
    <text evidence="2">The sequence shown here is derived from an EMBL/GenBank/DDBJ whole genome shotgun (WGS) entry which is preliminary data.</text>
</comment>
<evidence type="ECO:0000256" key="1">
    <source>
        <dbReference type="SAM" id="SignalP"/>
    </source>
</evidence>
<name>A0A9P8N2Q1_9HYPO</name>
<feature type="chain" id="PRO_5040281808" evidence="1">
    <location>
        <begin position="19"/>
        <end position="172"/>
    </location>
</feature>